<keyword evidence="4 8" id="KW-0805">Transcription regulation</keyword>
<accession>A0A395J3V6</accession>
<keyword evidence="8" id="KW-0010">Activator</keyword>
<evidence type="ECO:0000256" key="9">
    <source>
        <dbReference type="SAM" id="MobiDB-lite"/>
    </source>
</evidence>
<dbReference type="EMBL" id="QKRW01000005">
    <property type="protein sequence ID" value="RAL66956.1"/>
    <property type="molecule type" value="Genomic_DNA"/>
</dbReference>
<comment type="subunit">
    <text evidence="8">Component of the Mediator complex.</text>
</comment>
<dbReference type="AlphaFoldDB" id="A0A395J3V6"/>
<dbReference type="Proteomes" id="UP000249056">
    <property type="component" value="Unassembled WGS sequence"/>
</dbReference>
<evidence type="ECO:0000256" key="4">
    <source>
        <dbReference type="ARBA" id="ARBA00023015"/>
    </source>
</evidence>
<evidence type="ECO:0000256" key="6">
    <source>
        <dbReference type="ARBA" id="ARBA00023242"/>
    </source>
</evidence>
<feature type="compositionally biased region" description="Basic residues" evidence="9">
    <location>
        <begin position="121"/>
        <end position="130"/>
    </location>
</feature>
<evidence type="ECO:0000256" key="3">
    <source>
        <dbReference type="ARBA" id="ARBA00020629"/>
    </source>
</evidence>
<feature type="compositionally biased region" description="Basic and acidic residues" evidence="9">
    <location>
        <begin position="373"/>
        <end position="407"/>
    </location>
</feature>
<dbReference type="OrthoDB" id="1929813at2759"/>
<evidence type="ECO:0000256" key="7">
    <source>
        <dbReference type="ARBA" id="ARBA00031257"/>
    </source>
</evidence>
<evidence type="ECO:0000256" key="5">
    <source>
        <dbReference type="ARBA" id="ARBA00023163"/>
    </source>
</evidence>
<comment type="subcellular location">
    <subcellularLocation>
        <location evidence="1 8">Nucleus</location>
    </subcellularLocation>
</comment>
<evidence type="ECO:0000313" key="10">
    <source>
        <dbReference type="EMBL" id="RAL66956.1"/>
    </source>
</evidence>
<feature type="compositionally biased region" description="Acidic residues" evidence="9">
    <location>
        <begin position="135"/>
        <end position="147"/>
    </location>
</feature>
<keyword evidence="11" id="KW-1185">Reference proteome</keyword>
<feature type="compositionally biased region" description="Basic and acidic residues" evidence="9">
    <location>
        <begin position="252"/>
        <end position="261"/>
    </location>
</feature>
<keyword evidence="5 8" id="KW-0804">Transcription</keyword>
<name>A0A395J3V6_9HELO</name>
<reference evidence="10 11" key="1">
    <citation type="submission" date="2018-06" db="EMBL/GenBank/DDBJ databases">
        <title>Genome Sequence of the Brown Rot Fungal Pathogen Monilinia fructigena.</title>
        <authorList>
            <person name="Landi L."/>
            <person name="De Miccolis Angelini R.M."/>
            <person name="Pollastro S."/>
            <person name="Abate D."/>
            <person name="Faretra F."/>
            <person name="Romanazzi G."/>
        </authorList>
    </citation>
    <scope>NUCLEOTIDE SEQUENCE [LARGE SCALE GENOMIC DNA]</scope>
    <source>
        <strain evidence="10 11">Mfrg269</strain>
    </source>
</reference>
<feature type="region of interest" description="Disordered" evidence="9">
    <location>
        <begin position="119"/>
        <end position="150"/>
    </location>
</feature>
<proteinExistence type="inferred from homology"/>
<evidence type="ECO:0000256" key="8">
    <source>
        <dbReference type="RuleBase" id="RU364141"/>
    </source>
</evidence>
<dbReference type="GO" id="GO:0006357">
    <property type="term" value="P:regulation of transcription by RNA polymerase II"/>
    <property type="evidence" value="ECO:0007669"/>
    <property type="project" value="InterPro"/>
</dbReference>
<evidence type="ECO:0000313" key="11">
    <source>
        <dbReference type="Proteomes" id="UP000249056"/>
    </source>
</evidence>
<comment type="caution">
    <text evidence="10">The sequence shown here is derived from an EMBL/GenBank/DDBJ whole genome shotgun (WGS) entry which is preliminary data.</text>
</comment>
<dbReference type="InterPro" id="IPR019258">
    <property type="entry name" value="Mediator_Med4"/>
</dbReference>
<dbReference type="GO" id="GO:0016592">
    <property type="term" value="C:mediator complex"/>
    <property type="evidence" value="ECO:0007669"/>
    <property type="project" value="InterPro"/>
</dbReference>
<feature type="region of interest" description="Disordered" evidence="9">
    <location>
        <begin position="247"/>
        <end position="275"/>
    </location>
</feature>
<keyword evidence="6 8" id="KW-0539">Nucleus</keyword>
<organism evidence="10 11">
    <name type="scientific">Monilinia fructigena</name>
    <dbReference type="NCBI Taxonomy" id="38457"/>
    <lineage>
        <taxon>Eukaryota</taxon>
        <taxon>Fungi</taxon>
        <taxon>Dikarya</taxon>
        <taxon>Ascomycota</taxon>
        <taxon>Pezizomycotina</taxon>
        <taxon>Leotiomycetes</taxon>
        <taxon>Helotiales</taxon>
        <taxon>Sclerotiniaceae</taxon>
        <taxon>Monilinia</taxon>
    </lineage>
</organism>
<dbReference type="Pfam" id="PF10018">
    <property type="entry name" value="Med4"/>
    <property type="match status" value="1"/>
</dbReference>
<evidence type="ECO:0000256" key="2">
    <source>
        <dbReference type="ARBA" id="ARBA00009626"/>
    </source>
</evidence>
<comment type="function">
    <text evidence="8">Component of the Mediator complex, a coactivator involved in the regulated transcription of nearly all RNA polymerase II-dependent genes. Mediator functions as a bridge to convey information from gene-specific regulatory proteins to the basal RNA polymerase II transcription machinery. Mediator is recruited to promoters by direct interactions with regulatory proteins and serves as a scaffold for the assembly of a functional preinitiation complex with RNA polymerase II and the general transcription factors.</text>
</comment>
<gene>
    <name evidence="8" type="primary">MED4</name>
    <name evidence="10" type="ORF">DID88_007738</name>
</gene>
<sequence>MIIFKAQNTNTAWIPTNTPPNCSPPNDIELRQANKVFNSALSANNLPTSPVQRYAKRITHQIESLNAENAISSKGTSRYKELLETRKKRKNGKRIKLKGEFVFSTEEVLKIIEEAEQTPLPKRRRGRPSKRQIDQVEEEMEEEEDSDSSVGSVIVVDHPVAYLVLADQELNDGLSLLNQHQKNTLKLNKLHATSAALDTQISEFLVLLTSSRSELLNTPSSQYPEEKNPVEYEELLSYARRISKFTVPPEARLPKPEESSPKQDGSATNGDTTPIVTVMGNGCERECYGYRCPINNSQRSEFFSFRSRRSIPTTSQSQPTLDPEMIRILNMGSDDRPFVPWAREDDIRIGALASIQALVDSGIDPEGWDPELEEQKKREKAEEIEREEEAARVREEERRRLEMERRNNAMGGGHDFMIMTYGQH</sequence>
<evidence type="ECO:0000256" key="1">
    <source>
        <dbReference type="ARBA" id="ARBA00004123"/>
    </source>
</evidence>
<protein>
    <recommendedName>
        <fullName evidence="3 8">Mediator of RNA polymerase II transcription subunit 4</fullName>
    </recommendedName>
    <alternativeName>
        <fullName evidence="7 8">Mediator complex subunit 4</fullName>
    </alternativeName>
</protein>
<dbReference type="GO" id="GO:0003712">
    <property type="term" value="F:transcription coregulator activity"/>
    <property type="evidence" value="ECO:0007669"/>
    <property type="project" value="InterPro"/>
</dbReference>
<feature type="region of interest" description="Disordered" evidence="9">
    <location>
        <begin position="363"/>
        <end position="414"/>
    </location>
</feature>
<feature type="compositionally biased region" description="Polar residues" evidence="9">
    <location>
        <begin position="262"/>
        <end position="275"/>
    </location>
</feature>
<comment type="similarity">
    <text evidence="2 8">Belongs to the Mediator complex subunit 4 family.</text>
</comment>